<evidence type="ECO:0000313" key="2">
    <source>
        <dbReference type="Proteomes" id="UP000224567"/>
    </source>
</evidence>
<reference evidence="2" key="2">
    <citation type="journal article" date="2017" name="J. Anim. Genet.">
        <title>Multiple reference genome sequences of hot pepper reveal the massive evolution of plant disease resistance genes by retroduplication.</title>
        <authorList>
            <person name="Kim S."/>
            <person name="Park J."/>
            <person name="Yeom S.-I."/>
            <person name="Kim Y.-M."/>
            <person name="Seo E."/>
            <person name="Kim K.-T."/>
            <person name="Kim M.-S."/>
            <person name="Lee J.M."/>
            <person name="Cheong K."/>
            <person name="Shin H.-S."/>
            <person name="Kim S.-B."/>
            <person name="Han K."/>
            <person name="Lee J."/>
            <person name="Park M."/>
            <person name="Lee H.-A."/>
            <person name="Lee H.-Y."/>
            <person name="Lee Y."/>
            <person name="Oh S."/>
            <person name="Lee J.H."/>
            <person name="Choi E."/>
            <person name="Choi E."/>
            <person name="Lee S.E."/>
            <person name="Jeon J."/>
            <person name="Kim H."/>
            <person name="Choi G."/>
            <person name="Song H."/>
            <person name="Lee J."/>
            <person name="Lee S.-C."/>
            <person name="Kwon J.-K."/>
            <person name="Lee H.-Y."/>
            <person name="Koo N."/>
            <person name="Hong Y."/>
            <person name="Kim R.W."/>
            <person name="Kang W.-H."/>
            <person name="Huh J.H."/>
            <person name="Kang B.-C."/>
            <person name="Yang T.-J."/>
            <person name="Lee Y.-H."/>
            <person name="Bennetzen J.L."/>
            <person name="Choi D."/>
        </authorList>
    </citation>
    <scope>NUCLEOTIDE SEQUENCE [LARGE SCALE GENOMIC DNA]</scope>
    <source>
        <strain evidence="2">cv. PBC81</strain>
    </source>
</reference>
<accession>A0A2G2VZ21</accession>
<organism evidence="1 2">
    <name type="scientific">Capsicum baccatum</name>
    <name type="common">Peruvian pepper</name>
    <dbReference type="NCBI Taxonomy" id="33114"/>
    <lineage>
        <taxon>Eukaryota</taxon>
        <taxon>Viridiplantae</taxon>
        <taxon>Streptophyta</taxon>
        <taxon>Embryophyta</taxon>
        <taxon>Tracheophyta</taxon>
        <taxon>Spermatophyta</taxon>
        <taxon>Magnoliopsida</taxon>
        <taxon>eudicotyledons</taxon>
        <taxon>Gunneridae</taxon>
        <taxon>Pentapetalae</taxon>
        <taxon>asterids</taxon>
        <taxon>lamiids</taxon>
        <taxon>Solanales</taxon>
        <taxon>Solanaceae</taxon>
        <taxon>Solanoideae</taxon>
        <taxon>Capsiceae</taxon>
        <taxon>Capsicum</taxon>
    </lineage>
</organism>
<dbReference type="EMBL" id="MLFT02000009">
    <property type="protein sequence ID" value="PHT38183.1"/>
    <property type="molecule type" value="Genomic_DNA"/>
</dbReference>
<gene>
    <name evidence="1" type="ORF">CQW23_21756</name>
</gene>
<dbReference type="Proteomes" id="UP000224567">
    <property type="component" value="Unassembled WGS sequence"/>
</dbReference>
<comment type="caution">
    <text evidence="1">The sequence shown here is derived from an EMBL/GenBank/DDBJ whole genome shotgun (WGS) entry which is preliminary data.</text>
</comment>
<name>A0A2G2VZ21_CAPBA</name>
<evidence type="ECO:0000313" key="1">
    <source>
        <dbReference type="EMBL" id="PHT38183.1"/>
    </source>
</evidence>
<dbReference type="AlphaFoldDB" id="A0A2G2VZ21"/>
<keyword evidence="2" id="KW-1185">Reference proteome</keyword>
<protein>
    <submittedName>
        <fullName evidence="1">Uncharacterized protein</fullName>
    </submittedName>
</protein>
<dbReference type="OrthoDB" id="1290865at2759"/>
<proteinExistence type="predicted"/>
<reference evidence="1 2" key="1">
    <citation type="journal article" date="2017" name="Genome Biol.">
        <title>New reference genome sequences of hot pepper reveal the massive evolution of plant disease-resistance genes by retroduplication.</title>
        <authorList>
            <person name="Kim S."/>
            <person name="Park J."/>
            <person name="Yeom S.I."/>
            <person name="Kim Y.M."/>
            <person name="Seo E."/>
            <person name="Kim K.T."/>
            <person name="Kim M.S."/>
            <person name="Lee J.M."/>
            <person name="Cheong K."/>
            <person name="Shin H.S."/>
            <person name="Kim S.B."/>
            <person name="Han K."/>
            <person name="Lee J."/>
            <person name="Park M."/>
            <person name="Lee H.A."/>
            <person name="Lee H.Y."/>
            <person name="Lee Y."/>
            <person name="Oh S."/>
            <person name="Lee J.H."/>
            <person name="Choi E."/>
            <person name="Choi E."/>
            <person name="Lee S.E."/>
            <person name="Jeon J."/>
            <person name="Kim H."/>
            <person name="Choi G."/>
            <person name="Song H."/>
            <person name="Lee J."/>
            <person name="Lee S.C."/>
            <person name="Kwon J.K."/>
            <person name="Lee H.Y."/>
            <person name="Koo N."/>
            <person name="Hong Y."/>
            <person name="Kim R.W."/>
            <person name="Kang W.H."/>
            <person name="Huh J.H."/>
            <person name="Kang B.C."/>
            <person name="Yang T.J."/>
            <person name="Lee Y.H."/>
            <person name="Bennetzen J.L."/>
            <person name="Choi D."/>
        </authorList>
    </citation>
    <scope>NUCLEOTIDE SEQUENCE [LARGE SCALE GENOMIC DNA]</scope>
    <source>
        <strain evidence="2">cv. PBC81</strain>
    </source>
</reference>
<sequence>MAHKVIEDMIDQLRRIKSRGDLNVDKIGQTETLETELKIFITFIKYYHVISPDSLVEIPKKAKLIVEMLHSFFGKHKTLLNSRLVSELQEFNEESTSLIYNFELNGSYMLQYIDYLNQNLDDALGYLVRFDTFSTERINILRKTDKCLRKVTIIQNKMRFIRYLYGAEINGYVDHEKLEGLDTLIKFLADNVGRFCLPISLNEDGADTFNIKSKPPYLLFLVVLVELEMKNIFLCELKASKFIQSRTFKDKKLPKGFLHHLHRLLVYLRNKNLDNLPANVSARKFDVAIEFLLVFLSDVPNHLLADDASKIDLSTIKILDKIEDLKAQVQERYYQSLEYSPFQFPTTGGLSFLDSHLRKLNEMSEFESGFAICSFDDEQLNYKNYKGPGLWTYKVQYTWHMVSAQLCPLV</sequence>